<dbReference type="EMBL" id="FTOC01000008">
    <property type="protein sequence ID" value="SIS55035.1"/>
    <property type="molecule type" value="Genomic_DNA"/>
</dbReference>
<gene>
    <name evidence="3" type="ORF">SAMN05421687_108101</name>
</gene>
<dbReference type="PANTHER" id="PTHR37850:SF2">
    <property type="entry name" value="SAF DOMAIN PROTEIN"/>
    <property type="match status" value="1"/>
</dbReference>
<evidence type="ECO:0000313" key="3">
    <source>
        <dbReference type="EMBL" id="SIS55035.1"/>
    </source>
</evidence>
<evidence type="ECO:0000313" key="4">
    <source>
        <dbReference type="Proteomes" id="UP000187608"/>
    </source>
</evidence>
<dbReference type="InterPro" id="IPR048423">
    <property type="entry name" value="DRL_cat"/>
</dbReference>
<dbReference type="AlphaFoldDB" id="A0A1N7K0B6"/>
<dbReference type="PANTHER" id="PTHR37850">
    <property type="entry name" value="STRU PROTEIN"/>
    <property type="match status" value="1"/>
</dbReference>
<dbReference type="InterPro" id="IPR013974">
    <property type="entry name" value="SAF"/>
</dbReference>
<evidence type="ECO:0000259" key="2">
    <source>
        <dbReference type="Pfam" id="PF21135"/>
    </source>
</evidence>
<dbReference type="Proteomes" id="UP000187608">
    <property type="component" value="Unassembled WGS sequence"/>
</dbReference>
<reference evidence="4" key="1">
    <citation type="submission" date="2017-01" db="EMBL/GenBank/DDBJ databases">
        <authorList>
            <person name="Varghese N."/>
            <person name="Submissions S."/>
        </authorList>
    </citation>
    <scope>NUCLEOTIDE SEQUENCE [LARGE SCALE GENOMIC DNA]</scope>
    <source>
        <strain evidence="4">DSM 23127</strain>
    </source>
</reference>
<name>A0A1N7K0B6_9BACI</name>
<evidence type="ECO:0000259" key="1">
    <source>
        <dbReference type="Pfam" id="PF08666"/>
    </source>
</evidence>
<feature type="domain" description="SAF" evidence="1">
    <location>
        <begin position="65"/>
        <end position="130"/>
    </location>
</feature>
<dbReference type="Pfam" id="PF08666">
    <property type="entry name" value="SAF"/>
    <property type="match status" value="1"/>
</dbReference>
<dbReference type="CDD" id="cd11616">
    <property type="entry name" value="SAF_DH_OX_like"/>
    <property type="match status" value="1"/>
</dbReference>
<proteinExistence type="predicted"/>
<feature type="domain" description="Oxidoreductase DRL-like catalytic" evidence="2">
    <location>
        <begin position="1"/>
        <end position="40"/>
    </location>
</feature>
<sequence>MFAIITSEKEEVREEMKYLSMGEGPHYVLYRPYHLTSLETPLSVARAYFENKPTIAPYHGMIAETVAVAKKDLKAGGYLDAIGGFTVYGKVDEYESAKNEKALPIGLVGANVKLKNDIKKDHVLTYDDVELEGESFLWELRKKQDNM</sequence>
<keyword evidence="4" id="KW-1185">Reference proteome</keyword>
<accession>A0A1N7K0B6</accession>
<dbReference type="Pfam" id="PF21135">
    <property type="entry name" value="DRL_cat"/>
    <property type="match status" value="1"/>
</dbReference>
<organism evidence="3 4">
    <name type="scientific">Salimicrobium flavidum</name>
    <dbReference type="NCBI Taxonomy" id="570947"/>
    <lineage>
        <taxon>Bacteria</taxon>
        <taxon>Bacillati</taxon>
        <taxon>Bacillota</taxon>
        <taxon>Bacilli</taxon>
        <taxon>Bacillales</taxon>
        <taxon>Bacillaceae</taxon>
        <taxon>Salimicrobium</taxon>
    </lineage>
</organism>
<dbReference type="STRING" id="570947.SAMN05421687_108101"/>
<dbReference type="OrthoDB" id="9777844at2"/>
<protein>
    <submittedName>
        <fullName evidence="3">SAF domain-containing protein</fullName>
    </submittedName>
</protein>